<dbReference type="Pfam" id="PF01738">
    <property type="entry name" value="DLH"/>
    <property type="match status" value="1"/>
</dbReference>
<comment type="caution">
    <text evidence="2">The sequence shown here is derived from an EMBL/GenBank/DDBJ whole genome shotgun (WGS) entry which is preliminary data.</text>
</comment>
<dbReference type="AlphaFoldDB" id="A0A520KQR3"/>
<dbReference type="EMBL" id="RXIF01000012">
    <property type="protein sequence ID" value="RZN63915.1"/>
    <property type="molecule type" value="Genomic_DNA"/>
</dbReference>
<dbReference type="PANTHER" id="PTHR43358">
    <property type="entry name" value="ALPHA/BETA-HYDROLASE"/>
    <property type="match status" value="1"/>
</dbReference>
<dbReference type="PANTHER" id="PTHR43358:SF4">
    <property type="entry name" value="ALPHA_BETA HYDROLASE FOLD-1 DOMAIN-CONTAINING PROTEIN"/>
    <property type="match status" value="1"/>
</dbReference>
<name>A0A520KQR3_METT2</name>
<sequence length="215" mass="24707">MRRIEFFSQKRRLVGVFHQVKNKEKAPLVITCHGLESYKDSDKYLQIAERFTNDFSVFRFDFSGCGESEGDPIKNLPNRIYDLMAAIDLMKKKPYVDRIGLLGSSMGGYLSIIAADKENISAVVTWSAPYIIDDETLPSINIDARDVIKRIKSPILIIHGDKDEIVPLEHAIKLYNHANQPKELKIIKGADHRFLNPVNREEAINLSLEWFKRYL</sequence>
<proteinExistence type="predicted"/>
<dbReference type="GO" id="GO:0016787">
    <property type="term" value="F:hydrolase activity"/>
    <property type="evidence" value="ECO:0007669"/>
    <property type="project" value="UniProtKB-KW"/>
</dbReference>
<dbReference type="InterPro" id="IPR052920">
    <property type="entry name" value="DNA-binding_regulatory"/>
</dbReference>
<keyword evidence="2" id="KW-0378">Hydrolase</keyword>
<dbReference type="InterPro" id="IPR029058">
    <property type="entry name" value="AB_hydrolase_fold"/>
</dbReference>
<dbReference type="SUPFAM" id="SSF53474">
    <property type="entry name" value="alpha/beta-Hydrolases"/>
    <property type="match status" value="1"/>
</dbReference>
<reference evidence="2 3" key="1">
    <citation type="journal article" date="2019" name="Nat. Microbiol.">
        <title>Wide diversity of methane and short-chain alkane metabolisms in uncultured archaea.</title>
        <authorList>
            <person name="Borrel G."/>
            <person name="Adam P.S."/>
            <person name="McKay L.J."/>
            <person name="Chen L.X."/>
            <person name="Sierra-Garcia I.N."/>
            <person name="Sieber C.M."/>
            <person name="Letourneur Q."/>
            <person name="Ghozlane A."/>
            <person name="Andersen G.L."/>
            <person name="Li W.J."/>
            <person name="Hallam S.J."/>
            <person name="Muyzer G."/>
            <person name="de Oliveira V.M."/>
            <person name="Inskeep W.P."/>
            <person name="Banfield J.F."/>
            <person name="Gribaldo S."/>
        </authorList>
    </citation>
    <scope>NUCLEOTIDE SEQUENCE [LARGE SCALE GENOMIC DNA]</scope>
    <source>
        <strain evidence="2">NM1a</strain>
    </source>
</reference>
<dbReference type="InterPro" id="IPR002925">
    <property type="entry name" value="Dienelactn_hydro"/>
</dbReference>
<dbReference type="Proteomes" id="UP000317158">
    <property type="component" value="Unassembled WGS sequence"/>
</dbReference>
<feature type="domain" description="Dienelactone hydrolase" evidence="1">
    <location>
        <begin position="80"/>
        <end position="214"/>
    </location>
</feature>
<evidence type="ECO:0000313" key="2">
    <source>
        <dbReference type="EMBL" id="RZN63915.1"/>
    </source>
</evidence>
<dbReference type="Gene3D" id="3.40.50.1820">
    <property type="entry name" value="alpha/beta hydrolase"/>
    <property type="match status" value="1"/>
</dbReference>
<protein>
    <submittedName>
        <fullName evidence="2">Alpha/beta fold hydrolase</fullName>
    </submittedName>
</protein>
<accession>A0A520KQR3</accession>
<evidence type="ECO:0000259" key="1">
    <source>
        <dbReference type="Pfam" id="PF01738"/>
    </source>
</evidence>
<organism evidence="2 3">
    <name type="scientific">Methanoliparum thermophilum</name>
    <dbReference type="NCBI Taxonomy" id="2491083"/>
    <lineage>
        <taxon>Archaea</taxon>
        <taxon>Methanobacteriati</taxon>
        <taxon>Methanobacteriota</taxon>
        <taxon>Candidatus Methanoliparia</taxon>
        <taxon>Candidatus Methanoliparales</taxon>
        <taxon>Candidatus Methanoliparaceae</taxon>
        <taxon>Candidatus Methanoliparum</taxon>
    </lineage>
</organism>
<evidence type="ECO:0000313" key="3">
    <source>
        <dbReference type="Proteomes" id="UP000317158"/>
    </source>
</evidence>
<gene>
    <name evidence="2" type="ORF">EF806_06715</name>
</gene>